<feature type="transmembrane region" description="Helical" evidence="1">
    <location>
        <begin position="12"/>
        <end position="34"/>
    </location>
</feature>
<evidence type="ECO:0000313" key="2">
    <source>
        <dbReference type="EMBL" id="ADU29626.1"/>
    </source>
</evidence>
<dbReference type="InterPro" id="IPR035289">
    <property type="entry name" value="DUF5366"/>
</dbReference>
<keyword evidence="1" id="KW-0812">Transmembrane</keyword>
<dbReference type="HOGENOM" id="CLU_124926_0_0_9"/>
<reference evidence="2" key="1">
    <citation type="submission" date="2010-12" db="EMBL/GenBank/DDBJ databases">
        <title>Complete sequence of Bacillus cellulosilyticus DSM 2522.</title>
        <authorList>
            <consortium name="US DOE Joint Genome Institute"/>
            <person name="Lucas S."/>
            <person name="Copeland A."/>
            <person name="Lapidus A."/>
            <person name="Cheng J.-F."/>
            <person name="Bruce D."/>
            <person name="Goodwin L."/>
            <person name="Pitluck S."/>
            <person name="Chertkov O."/>
            <person name="Detter J.C."/>
            <person name="Han C."/>
            <person name="Tapia R."/>
            <person name="Land M."/>
            <person name="Hauser L."/>
            <person name="Jeffries C."/>
            <person name="Kyrpides N."/>
            <person name="Ivanova N."/>
            <person name="Mikhailova N."/>
            <person name="Brumm P."/>
            <person name="Mead D."/>
            <person name="Woyke T."/>
        </authorList>
    </citation>
    <scope>NUCLEOTIDE SEQUENCE [LARGE SCALE GENOMIC DNA]</scope>
    <source>
        <strain evidence="2">DSM 2522</strain>
    </source>
</reference>
<dbReference type="Pfam" id="PF17328">
    <property type="entry name" value="DUF5366"/>
    <property type="match status" value="1"/>
</dbReference>
<evidence type="ECO:0000313" key="3">
    <source>
        <dbReference type="Proteomes" id="UP000001401"/>
    </source>
</evidence>
<protein>
    <recommendedName>
        <fullName evidence="4">YufK family protein</fullName>
    </recommendedName>
</protein>
<accession>E6TTJ0</accession>
<dbReference type="eggNOG" id="ENOG5030GF5">
    <property type="taxonomic scope" value="Bacteria"/>
</dbReference>
<organism evidence="2 3">
    <name type="scientific">Evansella cellulosilytica (strain ATCC 21833 / DSM 2522 / FERM P-1141 / JCM 9156 / N-4)</name>
    <name type="common">Bacillus cellulosilyticus</name>
    <dbReference type="NCBI Taxonomy" id="649639"/>
    <lineage>
        <taxon>Bacteria</taxon>
        <taxon>Bacillati</taxon>
        <taxon>Bacillota</taxon>
        <taxon>Bacilli</taxon>
        <taxon>Bacillales</taxon>
        <taxon>Bacillaceae</taxon>
        <taxon>Evansella</taxon>
    </lineage>
</organism>
<evidence type="ECO:0008006" key="4">
    <source>
        <dbReference type="Google" id="ProtNLM"/>
    </source>
</evidence>
<feature type="transmembrane region" description="Helical" evidence="1">
    <location>
        <begin position="54"/>
        <end position="75"/>
    </location>
</feature>
<dbReference type="EMBL" id="CP002394">
    <property type="protein sequence ID" value="ADU29626.1"/>
    <property type="molecule type" value="Genomic_DNA"/>
</dbReference>
<dbReference type="STRING" id="649639.Bcell_1361"/>
<name>E6TTJ0_EVAC2</name>
<dbReference type="AlphaFoldDB" id="E6TTJ0"/>
<feature type="transmembrane region" description="Helical" evidence="1">
    <location>
        <begin position="121"/>
        <end position="139"/>
    </location>
</feature>
<feature type="transmembrane region" description="Helical" evidence="1">
    <location>
        <begin position="145"/>
        <end position="173"/>
    </location>
</feature>
<keyword evidence="1" id="KW-0472">Membrane</keyword>
<dbReference type="Proteomes" id="UP000001401">
    <property type="component" value="Chromosome"/>
</dbReference>
<evidence type="ECO:0000256" key="1">
    <source>
        <dbReference type="SAM" id="Phobius"/>
    </source>
</evidence>
<dbReference type="RefSeq" id="WP_013487964.1">
    <property type="nucleotide sequence ID" value="NC_014829.1"/>
</dbReference>
<proteinExistence type="predicted"/>
<feature type="transmembrane region" description="Helical" evidence="1">
    <location>
        <begin position="95"/>
        <end position="114"/>
    </location>
</feature>
<keyword evidence="3" id="KW-1185">Reference proteome</keyword>
<dbReference type="KEGG" id="bco:Bcell_1361"/>
<sequence length="185" mass="21423">MKNAYLTSHFPLISIVIFSLSFSIYSTQVIISWFEQIGLYDGMVEFFSERGIHLALLFLLWLFFFMLFSALKLIADTVNELSLLFFSKDSEGTDLTNVRGGAWFFLIGSIISLLTIFDIRLLVILFLCICFFYFIYFVYKVSYSLSSIGVIGMILFHIFFWISFILLVLYAMLKIYNSIIASLPI</sequence>
<dbReference type="OrthoDB" id="2739240at2"/>
<keyword evidence="1" id="KW-1133">Transmembrane helix</keyword>
<gene>
    <name evidence="2" type="ordered locus">Bcell_1361</name>
</gene>